<dbReference type="Proteomes" id="UP000295818">
    <property type="component" value="Unassembled WGS sequence"/>
</dbReference>
<evidence type="ECO:0000313" key="3">
    <source>
        <dbReference type="EMBL" id="TCO12903.1"/>
    </source>
</evidence>
<keyword evidence="2" id="KW-1133">Transmembrane helix</keyword>
<feature type="compositionally biased region" description="Low complexity" evidence="1">
    <location>
        <begin position="125"/>
        <end position="144"/>
    </location>
</feature>
<sequence length="144" mass="15647">MGDPTPWEVVQSMAAYEQHFNSITSQYRRLASTWMLALFTGSGFAYARTTRAYRSMQGIIVGVRGLAAASGIGALWIIDMGVYQHLLKCAFDVAREVEKAHAGLPQLRQQMMSNTKGRGMRPRLALSSGSSRSASACSSQSPAL</sequence>
<organism evidence="3 4">
    <name type="scientific">Kribbella orskensis</name>
    <dbReference type="NCBI Taxonomy" id="2512216"/>
    <lineage>
        <taxon>Bacteria</taxon>
        <taxon>Bacillati</taxon>
        <taxon>Actinomycetota</taxon>
        <taxon>Actinomycetes</taxon>
        <taxon>Propionibacteriales</taxon>
        <taxon>Kribbellaceae</taxon>
        <taxon>Kribbella</taxon>
    </lineage>
</organism>
<dbReference type="EMBL" id="SLWM01000024">
    <property type="protein sequence ID" value="TCO12903.1"/>
    <property type="molecule type" value="Genomic_DNA"/>
</dbReference>
<reference evidence="3 4" key="1">
    <citation type="journal article" date="2015" name="Stand. Genomic Sci.">
        <title>Genomic Encyclopedia of Bacterial and Archaeal Type Strains, Phase III: the genomes of soil and plant-associated and newly described type strains.</title>
        <authorList>
            <person name="Whitman W.B."/>
            <person name="Woyke T."/>
            <person name="Klenk H.P."/>
            <person name="Zhou Y."/>
            <person name="Lilburn T.G."/>
            <person name="Beck B.J."/>
            <person name="De Vos P."/>
            <person name="Vandamme P."/>
            <person name="Eisen J.A."/>
            <person name="Garrity G."/>
            <person name="Hugenholtz P."/>
            <person name="Kyrpides N.C."/>
        </authorList>
    </citation>
    <scope>NUCLEOTIDE SEQUENCE [LARGE SCALE GENOMIC DNA]</scope>
    <source>
        <strain evidence="3 4">VKM Ac-2538</strain>
    </source>
</reference>
<proteinExistence type="predicted"/>
<evidence type="ECO:0000256" key="1">
    <source>
        <dbReference type="SAM" id="MobiDB-lite"/>
    </source>
</evidence>
<comment type="caution">
    <text evidence="3">The sequence shown here is derived from an EMBL/GenBank/DDBJ whole genome shotgun (WGS) entry which is preliminary data.</text>
</comment>
<keyword evidence="2" id="KW-0472">Membrane</keyword>
<accession>A0ABY2B9N8</accession>
<feature type="region of interest" description="Disordered" evidence="1">
    <location>
        <begin position="108"/>
        <end position="144"/>
    </location>
</feature>
<feature type="transmembrane region" description="Helical" evidence="2">
    <location>
        <begin position="59"/>
        <end position="78"/>
    </location>
</feature>
<gene>
    <name evidence="3" type="ORF">EV644_12427</name>
</gene>
<keyword evidence="2" id="KW-0812">Transmembrane</keyword>
<keyword evidence="4" id="KW-1185">Reference proteome</keyword>
<feature type="transmembrane region" description="Helical" evidence="2">
    <location>
        <begin position="30"/>
        <end position="47"/>
    </location>
</feature>
<evidence type="ECO:0000256" key="2">
    <source>
        <dbReference type="SAM" id="Phobius"/>
    </source>
</evidence>
<name>A0ABY2B9N8_9ACTN</name>
<evidence type="ECO:0000313" key="4">
    <source>
        <dbReference type="Proteomes" id="UP000295818"/>
    </source>
</evidence>
<protein>
    <submittedName>
        <fullName evidence="3">Uncharacterized protein</fullName>
    </submittedName>
</protein>